<dbReference type="InterPro" id="IPR027417">
    <property type="entry name" value="P-loop_NTPase"/>
</dbReference>
<comment type="caution">
    <text evidence="1">The sequence shown here is derived from an EMBL/GenBank/DDBJ whole genome shotgun (WGS) entry which is preliminary data.</text>
</comment>
<organism evidence="1 2">
    <name type="scientific">Candidatus Methanofastidiosum methylothiophilum</name>
    <dbReference type="NCBI Taxonomy" id="1705564"/>
    <lineage>
        <taxon>Archaea</taxon>
        <taxon>Methanobacteriati</taxon>
        <taxon>Methanobacteriota</taxon>
        <taxon>Stenosarchaea group</taxon>
        <taxon>Candidatus Methanofastidiosia</taxon>
        <taxon>Candidatus Methanofastidiosales</taxon>
        <taxon>Candidatus Methanofastidiosaceae</taxon>
        <taxon>Candidatus Methanofastidiosum</taxon>
    </lineage>
</organism>
<keyword evidence="1" id="KW-0418">Kinase</keyword>
<dbReference type="SUPFAM" id="SSF53795">
    <property type="entry name" value="PEP carboxykinase-like"/>
    <property type="match status" value="1"/>
</dbReference>
<dbReference type="GO" id="GO:0016301">
    <property type="term" value="F:kinase activity"/>
    <property type="evidence" value="ECO:0007669"/>
    <property type="project" value="UniProtKB-KW"/>
</dbReference>
<evidence type="ECO:0000313" key="1">
    <source>
        <dbReference type="EMBL" id="KYC45226.1"/>
    </source>
</evidence>
<reference evidence="1 2" key="1">
    <citation type="journal article" date="2016" name="ISME J.">
        <title>Chasing the elusive Euryarchaeota class WSA2: genomes reveal a uniquely fastidious methyl-reducing methanogen.</title>
        <authorList>
            <person name="Nobu M.K."/>
            <person name="Narihiro T."/>
            <person name="Kuroda K."/>
            <person name="Mei R."/>
            <person name="Liu W.T."/>
        </authorList>
    </citation>
    <scope>NUCLEOTIDE SEQUENCE [LARGE SCALE GENOMIC DNA]</scope>
    <source>
        <strain evidence="1">B03fssc0709_Meth_Bin005</strain>
    </source>
</reference>
<gene>
    <name evidence="1" type="ORF">APG10_01033</name>
</gene>
<dbReference type="Gene3D" id="3.40.50.300">
    <property type="entry name" value="P-loop containing nucleotide triphosphate hydrolases"/>
    <property type="match status" value="1"/>
</dbReference>
<dbReference type="AlphaFoldDB" id="A0A150IJP8"/>
<name>A0A150IJP8_9EURY</name>
<evidence type="ECO:0000313" key="2">
    <source>
        <dbReference type="Proteomes" id="UP000092401"/>
    </source>
</evidence>
<sequence>MFIYNIHGLSIKSQIEFPELKEAETGDFDAVVTLGEFDPFSSEALVEGYHFRVTSEAVYLFWEGIGSFMMKDGYELVVKPDPSVDEDYLRPFIFGPALAVLLHQKGVIVLHASAVDMNGESVAFLGDSGYGKSTLAVALQSRGYPMVTDDTLSVNVAKPITVNRGLPLLRLFDDVSDLFKEDSGVGKVLYRSPATKNFYQIHRWTSKSSLKLNSIYVLENTDEVSVSPLKDSDGLLSLIANSFLINTFQNEEKSQNLLQCFEITKEVPLRLLKTGNSLDDLEKLADLVEKDVRKLR</sequence>
<dbReference type="Proteomes" id="UP000092401">
    <property type="component" value="Unassembled WGS sequence"/>
</dbReference>
<proteinExistence type="predicted"/>
<protein>
    <submittedName>
        <fullName evidence="1">HPr kinase/phosphorylase</fullName>
    </submittedName>
</protein>
<dbReference type="EMBL" id="LNGE01000025">
    <property type="protein sequence ID" value="KYC45226.1"/>
    <property type="molecule type" value="Genomic_DNA"/>
</dbReference>
<keyword evidence="1" id="KW-0808">Transferase</keyword>
<accession>A0A150IJP8</accession>